<evidence type="ECO:0000256" key="1">
    <source>
        <dbReference type="SAM" id="MobiDB-lite"/>
    </source>
</evidence>
<sequence length="140" mass="15851">MQEKFYQQRHQRLYGKGGVQYAPGSVVIEWQVEPGGHDQPTDEDCYHSHGDGGIQHKVDLGAGGHIGELPQGGLHPGTVLQQMHQTNDPHSDPQPLMHGQAGEIEVKQKHKTNIKDQIKHPFEILFFHFFHQIVLLMVRI</sequence>
<dbReference type="EMBL" id="VSSQ01047882">
    <property type="protein sequence ID" value="MPN01910.1"/>
    <property type="molecule type" value="Genomic_DNA"/>
</dbReference>
<feature type="region of interest" description="Disordered" evidence="1">
    <location>
        <begin position="36"/>
        <end position="72"/>
    </location>
</feature>
<evidence type="ECO:0000313" key="2">
    <source>
        <dbReference type="EMBL" id="MPN01910.1"/>
    </source>
</evidence>
<reference evidence="2" key="1">
    <citation type="submission" date="2019-08" db="EMBL/GenBank/DDBJ databases">
        <authorList>
            <person name="Kucharzyk K."/>
            <person name="Murdoch R.W."/>
            <person name="Higgins S."/>
            <person name="Loffler F."/>
        </authorList>
    </citation>
    <scope>NUCLEOTIDE SEQUENCE</scope>
</reference>
<comment type="caution">
    <text evidence="2">The sequence shown here is derived from an EMBL/GenBank/DDBJ whole genome shotgun (WGS) entry which is preliminary data.</text>
</comment>
<gene>
    <name evidence="2" type="ORF">SDC9_149123</name>
</gene>
<protein>
    <submittedName>
        <fullName evidence="2">Uncharacterized protein</fullName>
    </submittedName>
</protein>
<feature type="compositionally biased region" description="Basic and acidic residues" evidence="1">
    <location>
        <begin position="36"/>
        <end position="59"/>
    </location>
</feature>
<accession>A0A645EKR3</accession>
<name>A0A645EKR3_9ZZZZ</name>
<dbReference type="AlphaFoldDB" id="A0A645EKR3"/>
<organism evidence="2">
    <name type="scientific">bioreactor metagenome</name>
    <dbReference type="NCBI Taxonomy" id="1076179"/>
    <lineage>
        <taxon>unclassified sequences</taxon>
        <taxon>metagenomes</taxon>
        <taxon>ecological metagenomes</taxon>
    </lineage>
</organism>
<proteinExistence type="predicted"/>